<evidence type="ECO:0000313" key="2">
    <source>
        <dbReference type="EMBL" id="OGE11285.1"/>
    </source>
</evidence>
<keyword evidence="1" id="KW-0812">Transmembrane</keyword>
<sequence>MRNNFKFLISDLQNFGGGTIGRAPDSAQFCNRILNTVSSLIRTSTGGRENRDRTPETQFKITTGAWAGQALVILLVFISTATIITAAAVTVTIINARATGRLTQGQEALAVAEAGAENEILKLLRNPTYSGSLISEPAFSVGNGSATVTINGPLPNITITSTGTIGTFVRKIQVQGTFANDKFTLTSWQEIN</sequence>
<evidence type="ECO:0000256" key="1">
    <source>
        <dbReference type="SAM" id="Phobius"/>
    </source>
</evidence>
<dbReference type="STRING" id="1797729.A3A60_01985"/>
<accession>A0A1F5I4Q8</accession>
<keyword evidence="1" id="KW-0472">Membrane</keyword>
<organism evidence="2 3">
    <name type="scientific">Candidatus Curtissbacteria bacterium RIFCSPLOWO2_01_FULL_42_26</name>
    <dbReference type="NCBI Taxonomy" id="1797729"/>
    <lineage>
        <taxon>Bacteria</taxon>
        <taxon>Candidatus Curtissiibacteriota</taxon>
    </lineage>
</organism>
<feature type="transmembrane region" description="Helical" evidence="1">
    <location>
        <begin position="70"/>
        <end position="94"/>
    </location>
</feature>
<dbReference type="EMBL" id="MFBS01000001">
    <property type="protein sequence ID" value="OGE11285.1"/>
    <property type="molecule type" value="Genomic_DNA"/>
</dbReference>
<dbReference type="Proteomes" id="UP000179227">
    <property type="component" value="Unassembled WGS sequence"/>
</dbReference>
<keyword evidence="1" id="KW-1133">Transmembrane helix</keyword>
<evidence type="ECO:0008006" key="4">
    <source>
        <dbReference type="Google" id="ProtNLM"/>
    </source>
</evidence>
<evidence type="ECO:0000313" key="3">
    <source>
        <dbReference type="Proteomes" id="UP000179227"/>
    </source>
</evidence>
<comment type="caution">
    <text evidence="2">The sequence shown here is derived from an EMBL/GenBank/DDBJ whole genome shotgun (WGS) entry which is preliminary data.</text>
</comment>
<dbReference type="AlphaFoldDB" id="A0A1F5I4Q8"/>
<gene>
    <name evidence="2" type="ORF">A3A60_01985</name>
</gene>
<name>A0A1F5I4Q8_9BACT</name>
<reference evidence="2 3" key="1">
    <citation type="journal article" date="2016" name="Nat. Commun.">
        <title>Thousands of microbial genomes shed light on interconnected biogeochemical processes in an aquifer system.</title>
        <authorList>
            <person name="Anantharaman K."/>
            <person name="Brown C.T."/>
            <person name="Hug L.A."/>
            <person name="Sharon I."/>
            <person name="Castelle C.J."/>
            <person name="Probst A.J."/>
            <person name="Thomas B.C."/>
            <person name="Singh A."/>
            <person name="Wilkins M.J."/>
            <person name="Karaoz U."/>
            <person name="Brodie E.L."/>
            <person name="Williams K.H."/>
            <person name="Hubbard S.S."/>
            <person name="Banfield J.F."/>
        </authorList>
    </citation>
    <scope>NUCLEOTIDE SEQUENCE [LARGE SCALE GENOMIC DNA]</scope>
</reference>
<proteinExistence type="predicted"/>
<protein>
    <recommendedName>
        <fullName evidence="4">Type 4 fimbrial biogenesis protein PilX N-terminal domain-containing protein</fullName>
    </recommendedName>
</protein>